<dbReference type="OrthoDB" id="438263at2759"/>
<name>A0A1Q9F3R6_SYMMI</name>
<evidence type="ECO:0000313" key="2">
    <source>
        <dbReference type="EMBL" id="OLQ14334.1"/>
    </source>
</evidence>
<accession>A0A1Q9F3R6</accession>
<dbReference type="AlphaFoldDB" id="A0A1Q9F3R6"/>
<organism evidence="2 3">
    <name type="scientific">Symbiodinium microadriaticum</name>
    <name type="common">Dinoflagellate</name>
    <name type="synonym">Zooxanthella microadriatica</name>
    <dbReference type="NCBI Taxonomy" id="2951"/>
    <lineage>
        <taxon>Eukaryota</taxon>
        <taxon>Sar</taxon>
        <taxon>Alveolata</taxon>
        <taxon>Dinophyceae</taxon>
        <taxon>Suessiales</taxon>
        <taxon>Symbiodiniaceae</taxon>
        <taxon>Symbiodinium</taxon>
    </lineage>
</organism>
<comment type="caution">
    <text evidence="2">The sequence shown here is derived from an EMBL/GenBank/DDBJ whole genome shotgun (WGS) entry which is preliminary data.</text>
</comment>
<sequence>MEPACRDAAENPSEANLVRLLDLWSAEWKRRGRTRAVGPGAYERYATLRLFGQGGVVGVSNATGLREACAAVNSFLRSRFPSGSWTSIAVLFNPRMGLHRDIQNMPGHSNHALALGDYTGGRVWIEDDEGDSTAWLADKKGGRELRGRWLDMHDKPVSFDARRYTWLSHTRAACGRSRLMFRKPMLGRRSSTGRMGRTTAKLRPKKDSNCRLCADKAIKQTNPDFKDVAPRHIDIYLYSQEARLEHGNASKTNRKSCARTPPGARLDVRASPAK</sequence>
<keyword evidence="3" id="KW-1185">Reference proteome</keyword>
<reference evidence="2 3" key="1">
    <citation type="submission" date="2016-02" db="EMBL/GenBank/DDBJ databases">
        <title>Genome analysis of coral dinoflagellate symbionts highlights evolutionary adaptations to a symbiotic lifestyle.</title>
        <authorList>
            <person name="Aranda M."/>
            <person name="Li Y."/>
            <person name="Liew Y.J."/>
            <person name="Baumgarten S."/>
            <person name="Simakov O."/>
            <person name="Wilson M."/>
            <person name="Piel J."/>
            <person name="Ashoor H."/>
            <person name="Bougouffa S."/>
            <person name="Bajic V.B."/>
            <person name="Ryu T."/>
            <person name="Ravasi T."/>
            <person name="Bayer T."/>
            <person name="Micklem G."/>
            <person name="Kim H."/>
            <person name="Bhak J."/>
            <person name="Lajeunesse T.C."/>
            <person name="Voolstra C.R."/>
        </authorList>
    </citation>
    <scope>NUCLEOTIDE SEQUENCE [LARGE SCALE GENOMIC DNA]</scope>
    <source>
        <strain evidence="2 3">CCMP2467</strain>
    </source>
</reference>
<feature type="region of interest" description="Disordered" evidence="1">
    <location>
        <begin position="247"/>
        <end position="274"/>
    </location>
</feature>
<gene>
    <name evidence="2" type="ORF">AK812_SmicGene1534</name>
</gene>
<evidence type="ECO:0000313" key="3">
    <source>
        <dbReference type="Proteomes" id="UP000186817"/>
    </source>
</evidence>
<protein>
    <submittedName>
        <fullName evidence="2">Uncharacterized protein</fullName>
    </submittedName>
</protein>
<dbReference type="EMBL" id="LSRX01000016">
    <property type="protein sequence ID" value="OLQ14334.1"/>
    <property type="molecule type" value="Genomic_DNA"/>
</dbReference>
<dbReference type="Proteomes" id="UP000186817">
    <property type="component" value="Unassembled WGS sequence"/>
</dbReference>
<proteinExistence type="predicted"/>
<evidence type="ECO:0000256" key="1">
    <source>
        <dbReference type="SAM" id="MobiDB-lite"/>
    </source>
</evidence>